<organism evidence="6 7">
    <name type="scientific">Purpureocillium lilacinum</name>
    <name type="common">Paecilomyces lilacinus</name>
    <dbReference type="NCBI Taxonomy" id="33203"/>
    <lineage>
        <taxon>Eukaryota</taxon>
        <taxon>Fungi</taxon>
        <taxon>Dikarya</taxon>
        <taxon>Ascomycota</taxon>
        <taxon>Pezizomycotina</taxon>
        <taxon>Sordariomycetes</taxon>
        <taxon>Hypocreomycetidae</taxon>
        <taxon>Hypocreales</taxon>
        <taxon>Ophiocordycipitaceae</taxon>
        <taxon>Purpureocillium</taxon>
    </lineage>
</organism>
<feature type="compositionally biased region" description="Low complexity" evidence="4">
    <location>
        <begin position="665"/>
        <end position="679"/>
    </location>
</feature>
<feature type="compositionally biased region" description="Polar residues" evidence="4">
    <location>
        <begin position="577"/>
        <end position="594"/>
    </location>
</feature>
<feature type="region of interest" description="Disordered" evidence="4">
    <location>
        <begin position="1"/>
        <end position="22"/>
    </location>
</feature>
<evidence type="ECO:0000313" key="7">
    <source>
        <dbReference type="Proteomes" id="UP000245956"/>
    </source>
</evidence>
<dbReference type="CDD" id="cd17745">
    <property type="entry name" value="BRCT_p53bp1_rpt1"/>
    <property type="match status" value="1"/>
</dbReference>
<evidence type="ECO:0000256" key="1">
    <source>
        <dbReference type="ARBA" id="ARBA00004123"/>
    </source>
</evidence>
<dbReference type="PROSITE" id="PS50172">
    <property type="entry name" value="BRCT"/>
    <property type="match status" value="1"/>
</dbReference>
<feature type="compositionally biased region" description="Polar residues" evidence="4">
    <location>
        <begin position="262"/>
        <end position="273"/>
    </location>
</feature>
<feature type="compositionally biased region" description="Basic and acidic residues" evidence="4">
    <location>
        <begin position="10"/>
        <end position="21"/>
    </location>
</feature>
<sequence length="1134" mass="122296">MTRSESLAAAEKKALEGHNDSQDSQAIFDAHQALFGVGTEAAQQLSSSPVAARILPAGLEVEKGARGPVTQTFDSPLARVEEVPVSLAATRAANSEEKQISTDVVHGESLFGAVHASSTIRQKRPTFDSSSRPRDAPVLLDDTLPADEHDPILRHDIPTTVDAVDKPASATGAPLVPPRKMDTSQDTPTQVNEDRDYSAFYGAVPSSPTDKPTQQRTGDTRTLQDGDTGAVNFSNFSDHVRPSSQASEDEGFDTTRGEWRTSDGTSQLNSNAAAYTPYKPHGLPPETPALPKNPFAAKPNGAVPFAASQLFAQTQQVSSAVKASPTSSRPSPNLFLNSISPNVFETSPLKNRANVSSPTVMRTSSPTRLDEIPATVLKNRGAAVALQEEDPAEERSSKEDRVPESPTISSRPAPGREPLSHYEPMKESQERKTSGDGQTIDINMDDDYDEAFLQRERRKRAERKRAQAAEEMERISVARHSRRDSSENPTRKKRRLDSIGEVASKPPPGRRTKAQDPVLGDSQRAPTTSAEALVESTKATPGDEPGQTPVQDASVDGEPQRSREAVPLEEDLIPATSPMQFSPPGNVQGMQQASEPDLPILMEDDGQPGGEGNTAESSSLPPIRNRRRTYREANKRPRRSHLLSSSASDPLQVKLVDEPCPPVPSLASPTSTASTVLPSKVRDEHAHAHDAEEGPNGTMQNEPPSDPAVASSEPVQTRGRRARRSIETPQPRLKEPITVPSSSLTTLSATPLPSSTTTPGTQDSPVSSRKGAMQTVSPTNSKNLRKRALRSAAGSVSPQPTRAVAARRSMRLDSDSTDELQHSQPGSLLEKSLAFSKSGRSFRQSITSSHRGQRLFEGMAFALSFLSATQEQQRSKLEARILQAGGMILKDGFQELFDQPAVTSTAASAVEETDPLKLTKTAAQCGFTALIADGHSRTAKYMQALALGLPCLAPRWVTSCLDKGGILKWEPYLLSAGVSAVLGQATRSRLLTPYPAANAALVDTLDHREKLLRGQTVLVVADTKKMKKQTRQQYIFLVQALGPARLSRATTAENARAALRKCEQSNEPFDWLYVDDSVGTVGAILTPPAKTGSKKRRKTAVQESIGGYSRVLTDELVIQSLIMGQMVDQDDMDS</sequence>
<accession>A0A2U3DUW6</accession>
<dbReference type="GO" id="GO:0000077">
    <property type="term" value="P:DNA damage checkpoint signaling"/>
    <property type="evidence" value="ECO:0007669"/>
    <property type="project" value="TreeGrafter"/>
</dbReference>
<reference evidence="6 7" key="1">
    <citation type="journal article" date="2016" name="Front. Microbiol.">
        <title>Genome and transcriptome sequences reveal the specific parasitism of the nematophagous Purpureocillium lilacinum 36-1.</title>
        <authorList>
            <person name="Xie J."/>
            <person name="Li S."/>
            <person name="Mo C."/>
            <person name="Xiao X."/>
            <person name="Peng D."/>
            <person name="Wang G."/>
            <person name="Xiao Y."/>
        </authorList>
    </citation>
    <scope>NUCLEOTIDE SEQUENCE [LARGE SCALE GENOMIC DNA]</scope>
    <source>
        <strain evidence="6 7">36-1</strain>
    </source>
</reference>
<dbReference type="SUPFAM" id="SSF52113">
    <property type="entry name" value="BRCT domain"/>
    <property type="match status" value="1"/>
</dbReference>
<proteinExistence type="predicted"/>
<dbReference type="SMART" id="SM00292">
    <property type="entry name" value="BRCT"/>
    <property type="match status" value="1"/>
</dbReference>
<feature type="compositionally biased region" description="Basic and acidic residues" evidence="4">
    <location>
        <begin position="680"/>
        <end position="692"/>
    </location>
</feature>
<feature type="compositionally biased region" description="Basic and acidic residues" evidence="4">
    <location>
        <begin position="393"/>
        <end position="403"/>
    </location>
</feature>
<dbReference type="EMBL" id="LCWV01000028">
    <property type="protein sequence ID" value="PWI66014.1"/>
    <property type="molecule type" value="Genomic_DNA"/>
</dbReference>
<comment type="subcellular location">
    <subcellularLocation>
        <location evidence="1">Nucleus</location>
    </subcellularLocation>
</comment>
<evidence type="ECO:0000313" key="6">
    <source>
        <dbReference type="EMBL" id="PWI66014.1"/>
    </source>
</evidence>
<dbReference type="AlphaFoldDB" id="A0A2U3DUW6"/>
<evidence type="ECO:0000256" key="4">
    <source>
        <dbReference type="SAM" id="MobiDB-lite"/>
    </source>
</evidence>
<gene>
    <name evidence="6" type="ORF">PCL_05492</name>
</gene>
<dbReference type="GO" id="GO:0045944">
    <property type="term" value="P:positive regulation of transcription by RNA polymerase II"/>
    <property type="evidence" value="ECO:0007669"/>
    <property type="project" value="TreeGrafter"/>
</dbReference>
<dbReference type="PANTHER" id="PTHR15321:SF3">
    <property type="entry name" value="TP53-BINDING PROTEIN 1"/>
    <property type="match status" value="1"/>
</dbReference>
<feature type="compositionally biased region" description="Polar residues" evidence="4">
    <location>
        <begin position="225"/>
        <end position="246"/>
    </location>
</feature>
<evidence type="ECO:0000256" key="3">
    <source>
        <dbReference type="ARBA" id="ARBA00023242"/>
    </source>
</evidence>
<feature type="region of interest" description="Disordered" evidence="4">
    <location>
        <begin position="313"/>
        <end position="827"/>
    </location>
</feature>
<feature type="compositionally biased region" description="Polar residues" evidence="4">
    <location>
        <begin position="313"/>
        <end position="367"/>
    </location>
</feature>
<evidence type="ECO:0000256" key="2">
    <source>
        <dbReference type="ARBA" id="ARBA00022763"/>
    </source>
</evidence>
<dbReference type="InterPro" id="IPR047249">
    <property type="entry name" value="BRCT_p53bp1-like_rpt1"/>
</dbReference>
<dbReference type="InterPro" id="IPR047252">
    <property type="entry name" value="TP53BP1-like"/>
</dbReference>
<comment type="caution">
    <text evidence="6">The sequence shown here is derived from an EMBL/GenBank/DDBJ whole genome shotgun (WGS) entry which is preliminary data.</text>
</comment>
<dbReference type="InterPro" id="IPR001357">
    <property type="entry name" value="BRCT_dom"/>
</dbReference>
<dbReference type="InterPro" id="IPR036420">
    <property type="entry name" value="BRCT_dom_sf"/>
</dbReference>
<feature type="compositionally biased region" description="Basic and acidic residues" evidence="4">
    <location>
        <begin position="146"/>
        <end position="157"/>
    </location>
</feature>
<feature type="compositionally biased region" description="Basic and acidic residues" evidence="4">
    <location>
        <begin position="418"/>
        <end position="434"/>
    </location>
</feature>
<feature type="compositionally biased region" description="Basic and acidic residues" evidence="4">
    <location>
        <begin position="464"/>
        <end position="476"/>
    </location>
</feature>
<dbReference type="PANTHER" id="PTHR15321">
    <property type="entry name" value="TUMOR SUPPRESSOR P53-BINDING PROTEIN 1"/>
    <property type="match status" value="1"/>
</dbReference>
<dbReference type="GO" id="GO:0042393">
    <property type="term" value="F:histone binding"/>
    <property type="evidence" value="ECO:0007669"/>
    <property type="project" value="TreeGrafter"/>
</dbReference>
<evidence type="ECO:0000259" key="5">
    <source>
        <dbReference type="PROSITE" id="PS50172"/>
    </source>
</evidence>
<dbReference type="GO" id="GO:0005634">
    <property type="term" value="C:nucleus"/>
    <property type="evidence" value="ECO:0007669"/>
    <property type="project" value="UniProtKB-SubCell"/>
</dbReference>
<keyword evidence="2" id="KW-0227">DNA damage</keyword>
<feature type="domain" description="BRCT" evidence="5">
    <location>
        <begin position="851"/>
        <end position="974"/>
    </location>
</feature>
<keyword evidence="3" id="KW-0539">Nucleus</keyword>
<dbReference type="Proteomes" id="UP000245956">
    <property type="component" value="Unassembled WGS sequence"/>
</dbReference>
<name>A0A2U3DUW6_PURLI</name>
<feature type="region of interest" description="Disordered" evidence="4">
    <location>
        <begin position="115"/>
        <end position="296"/>
    </location>
</feature>
<protein>
    <recommendedName>
        <fullName evidence="5">BRCT domain-containing protein</fullName>
    </recommendedName>
</protein>
<dbReference type="Gene3D" id="3.40.50.10190">
    <property type="entry name" value="BRCT domain"/>
    <property type="match status" value="1"/>
</dbReference>
<feature type="compositionally biased region" description="Polar residues" evidence="4">
    <location>
        <begin position="206"/>
        <end position="217"/>
    </location>
</feature>
<feature type="compositionally biased region" description="Low complexity" evidence="4">
    <location>
        <begin position="740"/>
        <end position="759"/>
    </location>
</feature>